<dbReference type="AlphaFoldDB" id="A0A0R2EUL8"/>
<evidence type="ECO:0000313" key="2">
    <source>
        <dbReference type="Proteomes" id="UP000051442"/>
    </source>
</evidence>
<dbReference type="PANTHER" id="PTHR43300:SF11">
    <property type="entry name" value="ACETYLTRANSFERASE RV3034C-RELATED"/>
    <property type="match status" value="1"/>
</dbReference>
<gene>
    <name evidence="1" type="ORF">FD14_GL002772</name>
</gene>
<accession>A0A0R2EUL8</accession>
<protein>
    <submittedName>
        <fullName evidence="1">Streptogramin A resistance protein</fullName>
    </submittedName>
</protein>
<organism evidence="1 2">
    <name type="scientific">Secundilactobacillus similis DSM 23365 = JCM 2765</name>
    <dbReference type="NCBI Taxonomy" id="1423804"/>
    <lineage>
        <taxon>Bacteria</taxon>
        <taxon>Bacillati</taxon>
        <taxon>Bacillota</taxon>
        <taxon>Bacilli</taxon>
        <taxon>Lactobacillales</taxon>
        <taxon>Lactobacillaceae</taxon>
        <taxon>Secundilactobacillus</taxon>
    </lineage>
</organism>
<dbReference type="SUPFAM" id="SSF51161">
    <property type="entry name" value="Trimeric LpxA-like enzymes"/>
    <property type="match status" value="1"/>
</dbReference>
<dbReference type="Proteomes" id="UP000051442">
    <property type="component" value="Unassembled WGS sequence"/>
</dbReference>
<dbReference type="InterPro" id="IPR011004">
    <property type="entry name" value="Trimer_LpxA-like_sf"/>
</dbReference>
<dbReference type="PANTHER" id="PTHR43300">
    <property type="entry name" value="ACETYLTRANSFERASE"/>
    <property type="match status" value="1"/>
</dbReference>
<sequence>MTVLTQTFKADNLFVGRYTFYDGTDFEADCVRYNIPGHGNLRIGSFCSIAADVQFMMGAANHSLNSFSTYAFGVVNPDWGQRLGMTKADMPVKGDTVIGNDVWIGRGAVMMPGVHVGDGAVIGAYSLVTKDVAPYTIVGGNPAHVIRTRFDATTVAFLERFQWWQLSDELLPLVIPYISDVDQAQALAGLRRFAREHQLAG</sequence>
<reference evidence="1 2" key="1">
    <citation type="journal article" date="2015" name="Genome Announc.">
        <title>Expanding the biotechnology potential of lactobacilli through comparative genomics of 213 strains and associated genera.</title>
        <authorList>
            <person name="Sun Z."/>
            <person name="Harris H.M."/>
            <person name="McCann A."/>
            <person name="Guo C."/>
            <person name="Argimon S."/>
            <person name="Zhang W."/>
            <person name="Yang X."/>
            <person name="Jeffery I.B."/>
            <person name="Cooney J.C."/>
            <person name="Kagawa T.F."/>
            <person name="Liu W."/>
            <person name="Song Y."/>
            <person name="Salvetti E."/>
            <person name="Wrobel A."/>
            <person name="Rasinkangas P."/>
            <person name="Parkhill J."/>
            <person name="Rea M.C."/>
            <person name="O'Sullivan O."/>
            <person name="Ritari J."/>
            <person name="Douillard F.P."/>
            <person name="Paul Ross R."/>
            <person name="Yang R."/>
            <person name="Briner A.E."/>
            <person name="Felis G.E."/>
            <person name="de Vos W.M."/>
            <person name="Barrangou R."/>
            <person name="Klaenhammer T.R."/>
            <person name="Caufield P.W."/>
            <person name="Cui Y."/>
            <person name="Zhang H."/>
            <person name="O'Toole P.W."/>
        </authorList>
    </citation>
    <scope>NUCLEOTIDE SEQUENCE [LARGE SCALE GENOMIC DNA]</scope>
    <source>
        <strain evidence="1 2">DSM 23365</strain>
    </source>
</reference>
<dbReference type="Pfam" id="PF00132">
    <property type="entry name" value="Hexapep"/>
    <property type="match status" value="1"/>
</dbReference>
<dbReference type="InterPro" id="IPR001451">
    <property type="entry name" value="Hexapep"/>
</dbReference>
<comment type="caution">
    <text evidence="1">The sequence shown here is derived from an EMBL/GenBank/DDBJ whole genome shotgun (WGS) entry which is preliminary data.</text>
</comment>
<evidence type="ECO:0000313" key="1">
    <source>
        <dbReference type="EMBL" id="KRN15965.1"/>
    </source>
</evidence>
<dbReference type="RefSeq" id="WP_054733903.1">
    <property type="nucleotide sequence ID" value="NZ_AYZM01000177.1"/>
</dbReference>
<dbReference type="EMBL" id="AYZM01000177">
    <property type="protein sequence ID" value="KRN15965.1"/>
    <property type="molecule type" value="Genomic_DNA"/>
</dbReference>
<dbReference type="PATRIC" id="fig|1423804.4.peg.2987"/>
<dbReference type="CDD" id="cd03349">
    <property type="entry name" value="LbH_XAT"/>
    <property type="match status" value="1"/>
</dbReference>
<dbReference type="Gene3D" id="2.160.10.10">
    <property type="entry name" value="Hexapeptide repeat proteins"/>
    <property type="match status" value="1"/>
</dbReference>
<dbReference type="InterPro" id="IPR050179">
    <property type="entry name" value="Trans_hexapeptide_repeat"/>
</dbReference>
<dbReference type="STRING" id="1423804.FD14_GL002772"/>
<proteinExistence type="predicted"/>
<keyword evidence="2" id="KW-1185">Reference proteome</keyword>
<dbReference type="OrthoDB" id="9801697at2"/>
<name>A0A0R2EUL8_9LACO</name>